<keyword evidence="4" id="KW-0805">Transcription regulation</keyword>
<evidence type="ECO:0000313" key="11">
    <source>
        <dbReference type="EMBL" id="MVM29023.1"/>
    </source>
</evidence>
<dbReference type="SMART" id="SM00342">
    <property type="entry name" value="HTH_ARAC"/>
    <property type="match status" value="1"/>
</dbReference>
<evidence type="ECO:0000256" key="3">
    <source>
        <dbReference type="ARBA" id="ARBA00022553"/>
    </source>
</evidence>
<dbReference type="FunFam" id="1.10.287.130:FF:000045">
    <property type="entry name" value="Two-component system sensor histidine kinase/response regulator"/>
    <property type="match status" value="1"/>
</dbReference>
<dbReference type="GO" id="GO:0003700">
    <property type="term" value="F:DNA-binding transcription factor activity"/>
    <property type="evidence" value="ECO:0007669"/>
    <property type="project" value="InterPro"/>
</dbReference>
<organism evidence="11 12">
    <name type="scientific">Spirosoma arboris</name>
    <dbReference type="NCBI Taxonomy" id="2682092"/>
    <lineage>
        <taxon>Bacteria</taxon>
        <taxon>Pseudomonadati</taxon>
        <taxon>Bacteroidota</taxon>
        <taxon>Cytophagia</taxon>
        <taxon>Cytophagales</taxon>
        <taxon>Cytophagaceae</taxon>
        <taxon>Spirosoma</taxon>
    </lineage>
</organism>
<keyword evidence="12" id="KW-1185">Reference proteome</keyword>
<dbReference type="InterPro" id="IPR018062">
    <property type="entry name" value="HTH_AraC-typ_CS"/>
</dbReference>
<feature type="domain" description="HTH araC/xylS-type" evidence="8">
    <location>
        <begin position="568"/>
        <end position="666"/>
    </location>
</feature>
<dbReference type="EMBL" id="WPIN01000001">
    <property type="protein sequence ID" value="MVM29023.1"/>
    <property type="molecule type" value="Genomic_DNA"/>
</dbReference>
<feature type="domain" description="Histidine kinase" evidence="9">
    <location>
        <begin position="148"/>
        <end position="375"/>
    </location>
</feature>
<evidence type="ECO:0000259" key="9">
    <source>
        <dbReference type="PROSITE" id="PS50109"/>
    </source>
</evidence>
<dbReference type="Proteomes" id="UP000436006">
    <property type="component" value="Unassembled WGS sequence"/>
</dbReference>
<dbReference type="InterPro" id="IPR003661">
    <property type="entry name" value="HisK_dim/P_dom"/>
</dbReference>
<dbReference type="Gene3D" id="1.10.10.60">
    <property type="entry name" value="Homeodomain-like"/>
    <property type="match status" value="1"/>
</dbReference>
<feature type="modified residue" description="4-aspartylphosphate" evidence="7">
    <location>
        <position position="466"/>
    </location>
</feature>
<dbReference type="InterPro" id="IPR004358">
    <property type="entry name" value="Sig_transdc_His_kin-like_C"/>
</dbReference>
<dbReference type="SUPFAM" id="SSF47384">
    <property type="entry name" value="Homodimeric domain of signal transducing histidine kinase"/>
    <property type="match status" value="1"/>
</dbReference>
<dbReference type="AlphaFoldDB" id="A0A7K1S5B7"/>
<feature type="domain" description="Response regulatory" evidence="10">
    <location>
        <begin position="418"/>
        <end position="533"/>
    </location>
</feature>
<dbReference type="SMART" id="SM00387">
    <property type="entry name" value="HATPase_c"/>
    <property type="match status" value="1"/>
</dbReference>
<dbReference type="InterPro" id="IPR018060">
    <property type="entry name" value="HTH_AraC"/>
</dbReference>
<dbReference type="PROSITE" id="PS50110">
    <property type="entry name" value="RESPONSE_REGULATORY"/>
    <property type="match status" value="2"/>
</dbReference>
<dbReference type="SUPFAM" id="SSF55874">
    <property type="entry name" value="ATPase domain of HSP90 chaperone/DNA topoisomerase II/histidine kinase"/>
    <property type="match status" value="1"/>
</dbReference>
<keyword evidence="5" id="KW-0238">DNA-binding</keyword>
<keyword evidence="3 7" id="KW-0597">Phosphoprotein</keyword>
<evidence type="ECO:0000256" key="5">
    <source>
        <dbReference type="ARBA" id="ARBA00023125"/>
    </source>
</evidence>
<dbReference type="Gene3D" id="3.30.565.10">
    <property type="entry name" value="Histidine kinase-like ATPase, C-terminal domain"/>
    <property type="match status" value="1"/>
</dbReference>
<feature type="domain" description="Response regulatory" evidence="10">
    <location>
        <begin position="4"/>
        <end position="123"/>
    </location>
</feature>
<dbReference type="InterPro" id="IPR009057">
    <property type="entry name" value="Homeodomain-like_sf"/>
</dbReference>
<gene>
    <name evidence="11" type="ORF">GO755_03180</name>
</gene>
<evidence type="ECO:0000256" key="2">
    <source>
        <dbReference type="ARBA" id="ARBA00012438"/>
    </source>
</evidence>
<dbReference type="Pfam" id="PF12833">
    <property type="entry name" value="HTH_18"/>
    <property type="match status" value="1"/>
</dbReference>
<evidence type="ECO:0000256" key="7">
    <source>
        <dbReference type="PROSITE-ProRule" id="PRU00169"/>
    </source>
</evidence>
<evidence type="ECO:0000256" key="6">
    <source>
        <dbReference type="ARBA" id="ARBA00023163"/>
    </source>
</evidence>
<dbReference type="PROSITE" id="PS01124">
    <property type="entry name" value="HTH_ARAC_FAMILY_2"/>
    <property type="match status" value="1"/>
</dbReference>
<dbReference type="InterPro" id="IPR036097">
    <property type="entry name" value="HisK_dim/P_sf"/>
</dbReference>
<dbReference type="InterPro" id="IPR011006">
    <property type="entry name" value="CheY-like_superfamily"/>
</dbReference>
<dbReference type="Gene3D" id="1.10.287.130">
    <property type="match status" value="1"/>
</dbReference>
<evidence type="ECO:0000259" key="10">
    <source>
        <dbReference type="PROSITE" id="PS50110"/>
    </source>
</evidence>
<dbReference type="InterPro" id="IPR036890">
    <property type="entry name" value="HATPase_C_sf"/>
</dbReference>
<dbReference type="SMART" id="SM00388">
    <property type="entry name" value="HisKA"/>
    <property type="match status" value="1"/>
</dbReference>
<dbReference type="Pfam" id="PF02518">
    <property type="entry name" value="HATPase_c"/>
    <property type="match status" value="1"/>
</dbReference>
<dbReference type="PROSITE" id="PS00041">
    <property type="entry name" value="HTH_ARAC_FAMILY_1"/>
    <property type="match status" value="1"/>
</dbReference>
<reference evidence="11 12" key="1">
    <citation type="submission" date="2019-12" db="EMBL/GenBank/DDBJ databases">
        <title>Spirosoma sp. HMF4905 genome sequencing and assembly.</title>
        <authorList>
            <person name="Kang H."/>
            <person name="Cha I."/>
            <person name="Kim H."/>
            <person name="Joh K."/>
        </authorList>
    </citation>
    <scope>NUCLEOTIDE SEQUENCE [LARGE SCALE GENOMIC DNA]</scope>
    <source>
        <strain evidence="11 12">HMF4905</strain>
    </source>
</reference>
<dbReference type="InterPro" id="IPR003594">
    <property type="entry name" value="HATPase_dom"/>
</dbReference>
<feature type="modified residue" description="4-aspartylphosphate" evidence="7">
    <location>
        <position position="58"/>
    </location>
</feature>
<accession>A0A7K1S5B7</accession>
<dbReference type="RefSeq" id="WP_157583105.1">
    <property type="nucleotide sequence ID" value="NZ_WPIN01000001.1"/>
</dbReference>
<evidence type="ECO:0000256" key="1">
    <source>
        <dbReference type="ARBA" id="ARBA00000085"/>
    </source>
</evidence>
<dbReference type="GO" id="GO:0043565">
    <property type="term" value="F:sequence-specific DNA binding"/>
    <property type="evidence" value="ECO:0007669"/>
    <property type="project" value="InterPro"/>
</dbReference>
<dbReference type="Pfam" id="PF00072">
    <property type="entry name" value="Response_reg"/>
    <property type="match status" value="2"/>
</dbReference>
<dbReference type="SUPFAM" id="SSF52172">
    <property type="entry name" value="CheY-like"/>
    <property type="match status" value="2"/>
</dbReference>
<dbReference type="Gene3D" id="3.40.50.2300">
    <property type="match status" value="2"/>
</dbReference>
<dbReference type="PANTHER" id="PTHR43547">
    <property type="entry name" value="TWO-COMPONENT HISTIDINE KINASE"/>
    <property type="match status" value="1"/>
</dbReference>
<dbReference type="SUPFAM" id="SSF46689">
    <property type="entry name" value="Homeodomain-like"/>
    <property type="match status" value="1"/>
</dbReference>
<evidence type="ECO:0000259" key="8">
    <source>
        <dbReference type="PROSITE" id="PS01124"/>
    </source>
</evidence>
<dbReference type="Pfam" id="PF00512">
    <property type="entry name" value="HisKA"/>
    <property type="match status" value="1"/>
</dbReference>
<evidence type="ECO:0000256" key="4">
    <source>
        <dbReference type="ARBA" id="ARBA00023015"/>
    </source>
</evidence>
<protein>
    <recommendedName>
        <fullName evidence="2">histidine kinase</fullName>
        <ecNumber evidence="2">2.7.13.3</ecNumber>
    </recommendedName>
</protein>
<dbReference type="SMART" id="SM00448">
    <property type="entry name" value="REC"/>
    <property type="match status" value="2"/>
</dbReference>
<dbReference type="PRINTS" id="PR00344">
    <property type="entry name" value="BCTRLSENSOR"/>
</dbReference>
<name>A0A7K1S5B7_9BACT</name>
<dbReference type="InterPro" id="IPR001789">
    <property type="entry name" value="Sig_transdc_resp-reg_receiver"/>
</dbReference>
<dbReference type="CDD" id="cd00082">
    <property type="entry name" value="HisKA"/>
    <property type="match status" value="1"/>
</dbReference>
<dbReference type="InterPro" id="IPR005467">
    <property type="entry name" value="His_kinase_dom"/>
</dbReference>
<proteinExistence type="predicted"/>
<dbReference type="PANTHER" id="PTHR43547:SF2">
    <property type="entry name" value="HYBRID SIGNAL TRANSDUCTION HISTIDINE KINASE C"/>
    <property type="match status" value="1"/>
</dbReference>
<comment type="catalytic activity">
    <reaction evidence="1">
        <text>ATP + protein L-histidine = ADP + protein N-phospho-L-histidine.</text>
        <dbReference type="EC" id="2.7.13.3"/>
    </reaction>
</comment>
<dbReference type="EC" id="2.7.13.3" evidence="2"/>
<dbReference type="PROSITE" id="PS50109">
    <property type="entry name" value="HIS_KIN"/>
    <property type="match status" value="1"/>
</dbReference>
<keyword evidence="6" id="KW-0804">Transcription</keyword>
<sequence length="666" mass="75811">MTTKILLADDEKDLEDLFRQQFRQQIQNKTYEFLFAHDGQQALTILEQHPDIDVLLSDINMPGIDGLTLLAKVPLVNSVLRTVIVTAYGDMLNIRTAMNEGAFDFLTKPIKFTDLKKTLEKAIHSAAQQREMIELKVMDDMKARFFANITHELRTPLSLIVSPVDNLLETAELPPSHQYQLAIVQRNARQLLRLFNQLLDINKLEARQMELVNEVGDLPEFVSQIVELFRPSTDIKQLSLTYQTDLPAGNYLFDSDKWEKILYNLLSNAIKFTETGGITVSLTKTPTAVQLVVSDTGIGIIPEKLPHIFNRFYQVGGSDAGPRQANQALHRIHIGIGIGLALVHELVTRLGGSIQVYPQETGSGTHFLVELPVQLATPEQEYYPLTPPSLLQSALAAPFTSPGLAYESELSESDTTPLLLIVEDNTELREFMTTELITTFRIRSASNGYDGWQLAKEEMPDIIVTDLMMPRMDGYELIEQLKLNPETDHIPVILLTASYDPAKRLKGLTSGVDDYLTKPFSMSELRLRLRNMLNRQEKLRETFRKQLAQPQQPQSPEPLDTVQEQFLSRLYQSLEGRLDDSTLSVEWLADELAMSRRKLYRKLQSLLQLSPHDVIRQYRLRRAVDLLRAGNNVSETAYKVGFESPSYFTKLFKEFYQQTPTDYVQH</sequence>
<comment type="caution">
    <text evidence="11">The sequence shown here is derived from an EMBL/GenBank/DDBJ whole genome shotgun (WGS) entry which is preliminary data.</text>
</comment>
<evidence type="ECO:0000313" key="12">
    <source>
        <dbReference type="Proteomes" id="UP000436006"/>
    </source>
</evidence>
<dbReference type="GO" id="GO:0000155">
    <property type="term" value="F:phosphorelay sensor kinase activity"/>
    <property type="evidence" value="ECO:0007669"/>
    <property type="project" value="InterPro"/>
</dbReference>